<reference evidence="8 10" key="3">
    <citation type="submission" date="2015-07" db="EMBL/GenBank/DDBJ databases">
        <title>Physiological, transcriptional responses and genome re-sequencing of acid resistant extremely thermoacidophilic Metallosphaera sedula SARC-M1.</title>
        <authorList>
            <person name="Ai C."/>
            <person name="McCarthy S."/>
            <person name="Eckrich V."/>
            <person name="Rudrappa D."/>
            <person name="Qiu G."/>
            <person name="Blum P."/>
        </authorList>
    </citation>
    <scope>NUCLEOTIDE SEQUENCE [LARGE SCALE GENOMIC DNA]</scope>
    <source>
        <strain evidence="8 10">SARC-M1</strain>
    </source>
</reference>
<dbReference type="InterPro" id="IPR012859">
    <property type="entry name" value="Pilin_N_archaeal"/>
</dbReference>
<evidence type="ECO:0000259" key="2">
    <source>
        <dbReference type="Pfam" id="PF07790"/>
    </source>
</evidence>
<dbReference type="Proteomes" id="UP000061362">
    <property type="component" value="Chromosome"/>
</dbReference>
<dbReference type="Proteomes" id="UP000062398">
    <property type="component" value="Chromosome"/>
</dbReference>
<dbReference type="EMBL" id="CP012174">
    <property type="protein sequence ID" value="AKV78711.1"/>
    <property type="molecule type" value="Genomic_DNA"/>
</dbReference>
<dbReference type="EMBL" id="CP012175">
    <property type="protein sequence ID" value="AKV80956.1"/>
    <property type="molecule type" value="Genomic_DNA"/>
</dbReference>
<evidence type="ECO:0000313" key="11">
    <source>
        <dbReference type="Proteomes" id="UP000061362"/>
    </source>
</evidence>
<dbReference type="EMBL" id="CP012176">
    <property type="protein sequence ID" value="AKV84310.1"/>
    <property type="molecule type" value="Genomic_DNA"/>
</dbReference>
<keyword evidence="4" id="KW-0966">Cell projection</keyword>
<dbReference type="PATRIC" id="fig|43687.5.peg.1296"/>
<dbReference type="Proteomes" id="UP000062475">
    <property type="component" value="Chromosome"/>
</dbReference>
<reference evidence="3 9" key="1">
    <citation type="journal article" date="2014" name="J. Bacteriol.">
        <title>Role of an Archaeal PitA Transporter in the Copper and Arsenic Resistance of Metallosphaera sedula, an Extreme Thermoacidophile.</title>
        <authorList>
            <person name="McCarthy S."/>
            <person name="Ai C."/>
            <person name="Wheaton G."/>
            <person name="Tevatia R."/>
            <person name="Eckrich V."/>
            <person name="Kelly R."/>
            <person name="Blum P."/>
        </authorList>
    </citation>
    <scope>NUCLEOTIDE SEQUENCE [LARGE SCALE GENOMIC DNA]</scope>
    <source>
        <strain evidence="3 9">CuR1</strain>
    </source>
</reference>
<dbReference type="EMBL" id="CP012172">
    <property type="protein sequence ID" value="AKV74220.1"/>
    <property type="molecule type" value="Genomic_DNA"/>
</dbReference>
<keyword evidence="1" id="KW-1133">Transmembrane helix</keyword>
<evidence type="ECO:0000313" key="8">
    <source>
        <dbReference type="EMBL" id="AKV84310.1"/>
    </source>
</evidence>
<evidence type="ECO:0000313" key="5">
    <source>
        <dbReference type="EMBL" id="AKV76459.1"/>
    </source>
</evidence>
<protein>
    <submittedName>
        <fullName evidence="4">Flagellin</fullName>
    </submittedName>
</protein>
<keyword evidence="1" id="KW-0812">Transmembrane</keyword>
<keyword evidence="4" id="KW-0282">Flagellum</keyword>
<evidence type="ECO:0000313" key="12">
    <source>
        <dbReference type="Proteomes" id="UP000062398"/>
    </source>
</evidence>
<evidence type="ECO:0000313" key="4">
    <source>
        <dbReference type="EMBL" id="AKV74220.1"/>
    </source>
</evidence>
<dbReference type="EMBL" id="CP012173">
    <property type="protein sequence ID" value="AKV76459.1"/>
    <property type="molecule type" value="Genomic_DNA"/>
</dbReference>
<evidence type="ECO:0000313" key="10">
    <source>
        <dbReference type="Proteomes" id="UP000056255"/>
    </source>
</evidence>
<sequence precursor="true">MFHREKMLHLKGKKISSKGRKGLSNIVGSLLMIVLTIVAALLLGHFAFGLFSSNSHNAQISVSDVSLINPGGTGLQAGGSGVSVALTITDTGNDPVNITSITIGGVTFQNPTLGGKTTYVTIQPGQSVSFTATITGATTGLTGTLTSSSGITYSSGTNAVSSSTFNVGSTVVVQVSAIDIVTHQALATQISTVVQD</sequence>
<evidence type="ECO:0000313" key="6">
    <source>
        <dbReference type="EMBL" id="AKV78711.1"/>
    </source>
</evidence>
<reference evidence="11 12" key="2">
    <citation type="journal article" date="2015" name="Genome Announc.">
        <title>Complete Genome Sequences of Evolved Arsenate-Resistant Metallosphaera sedula Strains.</title>
        <authorList>
            <person name="Ai C."/>
            <person name="McCarthy S."/>
            <person name="Schackwitz W."/>
            <person name="Martin J."/>
            <person name="Lipzen A."/>
            <person name="Blum P."/>
        </authorList>
    </citation>
    <scope>NUCLEOTIDE SEQUENCE [LARGE SCALE GENOMIC DNA]</scope>
    <source>
        <strain evidence="6 12">ARS120-1</strain>
        <strain evidence="7 11">ARS120-2</strain>
        <strain evidence="4 14">ARS50-1</strain>
        <strain evidence="5 13">ARS50-2</strain>
    </source>
</reference>
<dbReference type="AlphaFoldDB" id="A0A088E7M8"/>
<keyword evidence="4" id="KW-0969">Cilium</keyword>
<name>A0A088E7M8_9CREN</name>
<proteinExistence type="predicted"/>
<evidence type="ECO:0000313" key="9">
    <source>
        <dbReference type="Proteomes" id="UP000029084"/>
    </source>
</evidence>
<dbReference type="Pfam" id="PF07790">
    <property type="entry name" value="Pilin_N"/>
    <property type="match status" value="1"/>
</dbReference>
<accession>A0A088E7M8</accession>
<evidence type="ECO:0000256" key="1">
    <source>
        <dbReference type="SAM" id="Phobius"/>
    </source>
</evidence>
<dbReference type="EMBL" id="CP008822">
    <property type="protein sequence ID" value="AIM27340.1"/>
    <property type="molecule type" value="Genomic_DNA"/>
</dbReference>
<dbReference type="OMA" id="MFHREKM"/>
<dbReference type="NCBIfam" id="TIGR02537">
    <property type="entry name" value="arch_flag_Nterm"/>
    <property type="match status" value="1"/>
</dbReference>
<keyword evidence="1" id="KW-0472">Membrane</keyword>
<evidence type="ECO:0000313" key="14">
    <source>
        <dbReference type="Proteomes" id="UP000068832"/>
    </source>
</evidence>
<dbReference type="Proteomes" id="UP000056255">
    <property type="component" value="Chromosome"/>
</dbReference>
<organism evidence="3 9">
    <name type="scientific">Metallosphaera sedula</name>
    <dbReference type="NCBI Taxonomy" id="43687"/>
    <lineage>
        <taxon>Archaea</taxon>
        <taxon>Thermoproteota</taxon>
        <taxon>Thermoprotei</taxon>
        <taxon>Sulfolobales</taxon>
        <taxon>Sulfolobaceae</taxon>
        <taxon>Metallosphaera</taxon>
    </lineage>
</organism>
<evidence type="ECO:0000313" key="13">
    <source>
        <dbReference type="Proteomes" id="UP000062475"/>
    </source>
</evidence>
<feature type="domain" description="Archaeal Type IV pilin N-terminal" evidence="2">
    <location>
        <begin position="22"/>
        <end position="104"/>
    </location>
</feature>
<evidence type="ECO:0000313" key="7">
    <source>
        <dbReference type="EMBL" id="AKV80956.1"/>
    </source>
</evidence>
<feature type="transmembrane region" description="Helical" evidence="1">
    <location>
        <begin position="23"/>
        <end position="51"/>
    </location>
</feature>
<dbReference type="Proteomes" id="UP000068832">
    <property type="component" value="Chromosome"/>
</dbReference>
<evidence type="ECO:0000313" key="3">
    <source>
        <dbReference type="EMBL" id="AIM27340.1"/>
    </source>
</evidence>
<dbReference type="Proteomes" id="UP000029084">
    <property type="component" value="Chromosome"/>
</dbReference>
<dbReference type="InterPro" id="IPR013373">
    <property type="entry name" value="Flagellin/pilin_N_arc"/>
</dbReference>
<gene>
    <name evidence="3" type="ORF">HA72_1193</name>
    <name evidence="4" type="ORF">MsedA_1211</name>
    <name evidence="5" type="ORF">MsedB_1213</name>
    <name evidence="6" type="ORF">MsedC_1211</name>
    <name evidence="7" type="ORF">MsedD_1212</name>
    <name evidence="8" type="ORF">MsedE_1215</name>
</gene>